<keyword evidence="3" id="KW-1185">Reference proteome</keyword>
<reference evidence="2 3" key="1">
    <citation type="journal article" date="2019" name="Sci. Rep.">
        <title>Orb-weaving spider Araneus ventricosus genome elucidates the spidroin gene catalogue.</title>
        <authorList>
            <person name="Kono N."/>
            <person name="Nakamura H."/>
            <person name="Ohtoshi R."/>
            <person name="Moran D.A.P."/>
            <person name="Shinohara A."/>
            <person name="Yoshida Y."/>
            <person name="Fujiwara M."/>
            <person name="Mori M."/>
            <person name="Tomita M."/>
            <person name="Arakawa K."/>
        </authorList>
    </citation>
    <scope>NUCLEOTIDE SEQUENCE [LARGE SCALE GENOMIC DNA]</scope>
</reference>
<protein>
    <submittedName>
        <fullName evidence="2">Uncharacterized protein</fullName>
    </submittedName>
</protein>
<gene>
    <name evidence="2" type="ORF">AVEN_188386_1</name>
</gene>
<dbReference type="Proteomes" id="UP000499080">
    <property type="component" value="Unassembled WGS sequence"/>
</dbReference>
<feature type="compositionally biased region" description="Basic and acidic residues" evidence="1">
    <location>
        <begin position="133"/>
        <end position="161"/>
    </location>
</feature>
<proteinExistence type="predicted"/>
<name>A0A4Y2ECL7_ARAVE</name>
<evidence type="ECO:0000256" key="1">
    <source>
        <dbReference type="SAM" id="MobiDB-lite"/>
    </source>
</evidence>
<sequence>MAFEALSQHAQKATCARLNEYEIELRVLNLGDRLNGIFFLQTFREAGVSILCIKISVTLLPLPIRSSKAGHSRRDCSKPFGLLRSRPFQFSAHPFRSSSQRKHPITDLKKKKENWSKKKNSGERKGALSMIDWIKKQDTPTVEEASKKDEKGELFFRGHVH</sequence>
<evidence type="ECO:0000313" key="3">
    <source>
        <dbReference type="Proteomes" id="UP000499080"/>
    </source>
</evidence>
<accession>A0A4Y2ECL7</accession>
<dbReference type="EMBL" id="BGPR01000546">
    <property type="protein sequence ID" value="GBM25788.1"/>
    <property type="molecule type" value="Genomic_DNA"/>
</dbReference>
<organism evidence="2 3">
    <name type="scientific">Araneus ventricosus</name>
    <name type="common">Orbweaver spider</name>
    <name type="synonym">Epeira ventricosa</name>
    <dbReference type="NCBI Taxonomy" id="182803"/>
    <lineage>
        <taxon>Eukaryota</taxon>
        <taxon>Metazoa</taxon>
        <taxon>Ecdysozoa</taxon>
        <taxon>Arthropoda</taxon>
        <taxon>Chelicerata</taxon>
        <taxon>Arachnida</taxon>
        <taxon>Araneae</taxon>
        <taxon>Araneomorphae</taxon>
        <taxon>Entelegynae</taxon>
        <taxon>Araneoidea</taxon>
        <taxon>Araneidae</taxon>
        <taxon>Araneus</taxon>
    </lineage>
</organism>
<comment type="caution">
    <text evidence="2">The sequence shown here is derived from an EMBL/GenBank/DDBJ whole genome shotgun (WGS) entry which is preliminary data.</text>
</comment>
<feature type="region of interest" description="Disordered" evidence="1">
    <location>
        <begin position="91"/>
        <end position="161"/>
    </location>
</feature>
<evidence type="ECO:0000313" key="2">
    <source>
        <dbReference type="EMBL" id="GBM25788.1"/>
    </source>
</evidence>
<feature type="compositionally biased region" description="Basic and acidic residues" evidence="1">
    <location>
        <begin position="104"/>
        <end position="126"/>
    </location>
</feature>
<dbReference type="AlphaFoldDB" id="A0A4Y2ECL7"/>